<organism evidence="2 3">
    <name type="scientific">Aphanomyces euteiches</name>
    <dbReference type="NCBI Taxonomy" id="100861"/>
    <lineage>
        <taxon>Eukaryota</taxon>
        <taxon>Sar</taxon>
        <taxon>Stramenopiles</taxon>
        <taxon>Oomycota</taxon>
        <taxon>Saprolegniomycetes</taxon>
        <taxon>Saprolegniales</taxon>
        <taxon>Verrucalvaceae</taxon>
        <taxon>Aphanomyces</taxon>
    </lineage>
</organism>
<evidence type="ECO:0000313" key="3">
    <source>
        <dbReference type="Proteomes" id="UP000481153"/>
    </source>
</evidence>
<reference evidence="2 3" key="1">
    <citation type="submission" date="2019-07" db="EMBL/GenBank/DDBJ databases">
        <title>Genomics analysis of Aphanomyces spp. identifies a new class of oomycete effector associated with host adaptation.</title>
        <authorList>
            <person name="Gaulin E."/>
        </authorList>
    </citation>
    <scope>NUCLEOTIDE SEQUENCE [LARGE SCALE GENOMIC DNA]</scope>
    <source>
        <strain evidence="2 3">ATCC 201684</strain>
    </source>
</reference>
<comment type="caution">
    <text evidence="2">The sequence shown here is derived from an EMBL/GenBank/DDBJ whole genome shotgun (WGS) entry which is preliminary data.</text>
</comment>
<dbReference type="Proteomes" id="UP000481153">
    <property type="component" value="Unassembled WGS sequence"/>
</dbReference>
<keyword evidence="3" id="KW-1185">Reference proteome</keyword>
<accession>A0A6G0WIL6</accession>
<evidence type="ECO:0000256" key="1">
    <source>
        <dbReference type="SAM" id="MobiDB-lite"/>
    </source>
</evidence>
<protein>
    <submittedName>
        <fullName evidence="2">Uncharacterized protein</fullName>
    </submittedName>
</protein>
<feature type="region of interest" description="Disordered" evidence="1">
    <location>
        <begin position="86"/>
        <end position="109"/>
    </location>
</feature>
<gene>
    <name evidence="2" type="ORF">Ae201684_014800</name>
</gene>
<sequence>MTPTDHATGQLEFAHDDDASWSDFPLSRQTGQMDDEEALARALAGQFADDEALAQALAAQFEEELHLETDTDAALALQLAQEFALNDEPNDLPKTFQDHADESDEDDEDVRDYFEAFEAPTEACDDENEVPPDEGANAPAARGRSRRVSWFHQSSKSTLRSGVRIDID</sequence>
<feature type="compositionally biased region" description="Acidic residues" evidence="1">
    <location>
        <begin position="123"/>
        <end position="132"/>
    </location>
</feature>
<name>A0A6G0WIL6_9STRA</name>
<dbReference type="EMBL" id="VJMJ01000202">
    <property type="protein sequence ID" value="KAF0727061.1"/>
    <property type="molecule type" value="Genomic_DNA"/>
</dbReference>
<dbReference type="AlphaFoldDB" id="A0A6G0WIL6"/>
<feature type="region of interest" description="Disordered" evidence="1">
    <location>
        <begin position="1"/>
        <end position="28"/>
    </location>
</feature>
<proteinExistence type="predicted"/>
<feature type="region of interest" description="Disordered" evidence="1">
    <location>
        <begin position="121"/>
        <end position="154"/>
    </location>
</feature>
<evidence type="ECO:0000313" key="2">
    <source>
        <dbReference type="EMBL" id="KAF0727061.1"/>
    </source>
</evidence>
<dbReference type="VEuPathDB" id="FungiDB:AeMF1_001531"/>